<dbReference type="AlphaFoldDB" id="A0A6J2EM53"/>
<dbReference type="PROSITE" id="PS00682">
    <property type="entry name" value="ZP_1"/>
    <property type="match status" value="1"/>
</dbReference>
<evidence type="ECO:0000256" key="19">
    <source>
        <dbReference type="ARBA" id="ARBA00046716"/>
    </source>
</evidence>
<dbReference type="Pfam" id="PF00100">
    <property type="entry name" value="Zona_pellucida"/>
    <property type="match status" value="1"/>
</dbReference>
<dbReference type="InterPro" id="IPR017977">
    <property type="entry name" value="ZP_dom_CS"/>
</dbReference>
<name>A0A6J2EM53_ZALCA</name>
<dbReference type="RefSeq" id="XP_027467946.1">
    <property type="nucleotide sequence ID" value="XM_027612145.1"/>
</dbReference>
<keyword evidence="9" id="KW-1015">Disulfide bond</keyword>
<dbReference type="PRINTS" id="PR00023">
    <property type="entry name" value="ZPELLUCIDA"/>
</dbReference>
<evidence type="ECO:0000256" key="20">
    <source>
        <dbReference type="SAM" id="Phobius"/>
    </source>
</evidence>
<evidence type="ECO:0000256" key="11">
    <source>
        <dbReference type="ARBA" id="ARBA00023180"/>
    </source>
</evidence>
<dbReference type="Gene3D" id="2.60.40.4100">
    <property type="entry name" value="Zona pellucida, ZP-C domain"/>
    <property type="match status" value="1"/>
</dbReference>
<keyword evidence="2" id="KW-1003">Cell membrane</keyword>
<comment type="subunit">
    <text evidence="19">Can form homopolymers that assemble into long fibers (in vitro). Polymers of ZP2 and ZP3 organized into long filaments cross-linked by ZP1 homodimers. Interacts with ZP3.</text>
</comment>
<evidence type="ECO:0000259" key="21">
    <source>
        <dbReference type="PROSITE" id="PS51034"/>
    </source>
</evidence>
<dbReference type="RefSeq" id="XP_027467947.1">
    <property type="nucleotide sequence ID" value="XM_027612146.1"/>
</dbReference>
<evidence type="ECO:0000256" key="6">
    <source>
        <dbReference type="ARBA" id="ARBA00022692"/>
    </source>
</evidence>
<dbReference type="InterPro" id="IPR051148">
    <property type="entry name" value="Zona_Pellucida_Domain_gp"/>
</dbReference>
<evidence type="ECO:0000256" key="14">
    <source>
        <dbReference type="ARBA" id="ARBA00038403"/>
    </source>
</evidence>
<dbReference type="GO" id="GO:0035804">
    <property type="term" value="F:structural constituent of egg coat"/>
    <property type="evidence" value="ECO:0007669"/>
    <property type="project" value="TreeGrafter"/>
</dbReference>
<dbReference type="GeneID" id="113932764"/>
<dbReference type="InterPro" id="IPR057636">
    <property type="entry name" value="Ig_ZP2_3rd"/>
</dbReference>
<sequence>MLPSGLPESLTCPKSLPLSWEGWRRLRCLQWERAGSHPVFCYKKKKAQRSPPTYLVDLVIYLAMACRQKGDGGSPSSWFSADWSTYRSLSLFFILVTSVNSVGVIQLGNPAFPGTVICYENRMEVEFPRNLGTKKWHASVVDPFSFELLNCTSILDPEKLTLKAPFETCARRVFGQHQVTISLTDNSTTSRHMAFIYPISCPVVQAEETHEHAGSTICTKDSMSFTFNVVPGMADENAKPKTLRWIMEVSDGVKVQTLTFKEAMTQGYNFFFDKNKLSIQMSFNATGVTHYVQGNSHLYTAPVKLIQESLGQKLILTTQMLCLSDPVTCNATHVTLTIPEFPGKLTSVSFENRNFAVSQLHDHGIEKEKSKGLRLHFSKTLLKMKSSEKCLPNQFYLASLKLTFAFKVETVSMVVYPECVCESPVSIVIGDLCTQDGFMDVKVYSHQTKPALNLNTLRVGDSSCRPTFKVPSQGLTLFHIPLNGCGTRYKFKDDKVIYENEIHALWADLPPRTISRDSEFRMTVRCHYSRDDLLIKTDVQSLPPPMASVRPGPLALSLQTYPDKSYLRPYGDREYPVVRYLRQPIYLELRVLNRSDPNIKLVLDDCWATSTMDPDSLPQWNIITDGCEYNLDNYRTTFHPVGSSVTYPNHYQRFDVKTFAFVSQAQVLSSLVYFHCSALICNQLSPDSPLCSVTCPVSSRQRRATGTTEEKMIVSLPGPILLLSDGSSLRDAVDSKGHWAAGYVAFKTVVAVGGLAGLVATLGLISYLHKKRTMMLNH</sequence>
<comment type="function">
    <text evidence="18">Component of the zona pellucida, an extracellular matrix surrounding oocytes which mediates sperm binding, induction of the acrosome reaction and prevents post-fertilization polyspermy. The zona pellucida is composed of 3 to 4 glycoproteins, ZP1, ZP2, ZP3, and ZP4. ZP2 may act as a secondary sperm receptor.</text>
</comment>
<evidence type="ECO:0000256" key="3">
    <source>
        <dbReference type="ARBA" id="ARBA00022525"/>
    </source>
</evidence>
<evidence type="ECO:0000256" key="12">
    <source>
        <dbReference type="ARBA" id="ARBA00023279"/>
    </source>
</evidence>
<dbReference type="GO" id="GO:0060468">
    <property type="term" value="P:prevention of polyspermy"/>
    <property type="evidence" value="ECO:0007669"/>
    <property type="project" value="TreeGrafter"/>
</dbReference>
<dbReference type="FunFam" id="2.60.40.4100:FF:000004">
    <property type="entry name" value="Zona pellucida sperm-binding protein 2"/>
    <property type="match status" value="1"/>
</dbReference>
<evidence type="ECO:0000256" key="15">
    <source>
        <dbReference type="ARBA" id="ARBA00040237"/>
    </source>
</evidence>
<dbReference type="InterPro" id="IPR042235">
    <property type="entry name" value="ZP-C_dom"/>
</dbReference>
<accession>A0A6J2EM53</accession>
<keyword evidence="22" id="KW-1185">Reference proteome</keyword>
<evidence type="ECO:0000256" key="5">
    <source>
        <dbReference type="ARBA" id="ARBA00022685"/>
    </source>
</evidence>
<dbReference type="GO" id="GO:0007339">
    <property type="term" value="P:binding of sperm to zona pellucida"/>
    <property type="evidence" value="ECO:0007669"/>
    <property type="project" value="TreeGrafter"/>
</dbReference>
<feature type="transmembrane region" description="Helical" evidence="20">
    <location>
        <begin position="744"/>
        <end position="768"/>
    </location>
</feature>
<protein>
    <recommendedName>
        <fullName evidence="15">Zona pellucida sperm-binding protein 2</fullName>
    </recommendedName>
    <alternativeName>
        <fullName evidence="17">Zona pellucida glycoprotein 2</fullName>
    </alternativeName>
    <alternativeName>
        <fullName evidence="16">Zona pellucida protein A</fullName>
    </alternativeName>
</protein>
<evidence type="ECO:0000256" key="10">
    <source>
        <dbReference type="ARBA" id="ARBA00023170"/>
    </source>
</evidence>
<dbReference type="InterPro" id="IPR057638">
    <property type="entry name" value="Ig_ZP2_2nd"/>
</dbReference>
<comment type="subcellular location">
    <subcellularLocation>
        <location evidence="1">Cell membrane</location>
        <topology evidence="1">Single-pass type I membrane protein</topology>
    </subcellularLocation>
    <subcellularLocation>
        <location evidence="13">Zona pellucida</location>
    </subcellularLocation>
</comment>
<keyword evidence="10" id="KW-0675">Receptor</keyword>
<dbReference type="Pfam" id="PF23736">
    <property type="entry name" value="Ig_ZP2"/>
    <property type="match status" value="1"/>
</dbReference>
<dbReference type="Pfam" id="PF23344">
    <property type="entry name" value="ZP-N"/>
    <property type="match status" value="1"/>
</dbReference>
<dbReference type="FunFam" id="2.60.40.3210:FF:000006">
    <property type="entry name" value="Zona pellucida sperm-binding protein 2"/>
    <property type="match status" value="1"/>
</dbReference>
<dbReference type="InterPro" id="IPR055355">
    <property type="entry name" value="ZP-C"/>
</dbReference>
<evidence type="ECO:0000313" key="24">
    <source>
        <dbReference type="RefSeq" id="XP_027467947.1"/>
    </source>
</evidence>
<dbReference type="PROSITE" id="PS51034">
    <property type="entry name" value="ZP_2"/>
    <property type="match status" value="1"/>
</dbReference>
<dbReference type="CTD" id="7783"/>
<reference evidence="23 24" key="1">
    <citation type="submission" date="2025-04" db="UniProtKB">
        <authorList>
            <consortium name="RefSeq"/>
        </authorList>
    </citation>
    <scope>IDENTIFICATION</scope>
    <source>
        <tissue evidence="23 24">Blood</tissue>
    </source>
</reference>
<evidence type="ECO:0000256" key="8">
    <source>
        <dbReference type="ARBA" id="ARBA00023136"/>
    </source>
</evidence>
<evidence type="ECO:0000256" key="9">
    <source>
        <dbReference type="ARBA" id="ARBA00023157"/>
    </source>
</evidence>
<dbReference type="Pfam" id="PF23738">
    <property type="entry name" value="Ig_ZP2_N"/>
    <property type="match status" value="1"/>
</dbReference>
<feature type="domain" description="ZP" evidence="21">
    <location>
        <begin position="432"/>
        <end position="698"/>
    </location>
</feature>
<dbReference type="SMART" id="SM00241">
    <property type="entry name" value="ZP"/>
    <property type="match status" value="1"/>
</dbReference>
<dbReference type="InterPro" id="IPR001507">
    <property type="entry name" value="ZP_dom"/>
</dbReference>
<comment type="similarity">
    <text evidence="14">Belongs to the ZP domain family. ZPA subfamily.</text>
</comment>
<proteinExistence type="inferred from homology"/>
<dbReference type="PANTHER" id="PTHR23343">
    <property type="entry name" value="ZONA PELLUCIDA SPERM-BINDING PROTEIN"/>
    <property type="match status" value="1"/>
</dbReference>
<keyword evidence="5" id="KW-0165">Cleavage on pair of basic residues</keyword>
<evidence type="ECO:0000313" key="22">
    <source>
        <dbReference type="Proteomes" id="UP000515165"/>
    </source>
</evidence>
<dbReference type="GO" id="GO:0005886">
    <property type="term" value="C:plasma membrane"/>
    <property type="evidence" value="ECO:0007669"/>
    <property type="project" value="UniProtKB-SubCell"/>
</dbReference>
<keyword evidence="6 20" id="KW-0812">Transmembrane</keyword>
<keyword evidence="4" id="KW-0272">Extracellular matrix</keyword>
<organism evidence="22 24">
    <name type="scientific">Zalophus californianus</name>
    <name type="common">California sealion</name>
    <dbReference type="NCBI Taxonomy" id="9704"/>
    <lineage>
        <taxon>Eukaryota</taxon>
        <taxon>Metazoa</taxon>
        <taxon>Chordata</taxon>
        <taxon>Craniata</taxon>
        <taxon>Vertebrata</taxon>
        <taxon>Euteleostomi</taxon>
        <taxon>Mammalia</taxon>
        <taxon>Eutheria</taxon>
        <taxon>Laurasiatheria</taxon>
        <taxon>Carnivora</taxon>
        <taxon>Caniformia</taxon>
        <taxon>Pinnipedia</taxon>
        <taxon>Otariidae</taxon>
        <taxon>Zalophus</taxon>
    </lineage>
</organism>
<evidence type="ECO:0000256" key="2">
    <source>
        <dbReference type="ARBA" id="ARBA00022475"/>
    </source>
</evidence>
<keyword evidence="8 20" id="KW-0472">Membrane</keyword>
<evidence type="ECO:0000256" key="18">
    <source>
        <dbReference type="ARBA" id="ARBA00046021"/>
    </source>
</evidence>
<dbReference type="InterPro" id="IPR057637">
    <property type="entry name" value="Ig_ZP2_1st"/>
</dbReference>
<dbReference type="InterPro" id="IPR055356">
    <property type="entry name" value="ZP-N"/>
</dbReference>
<keyword evidence="3" id="KW-0964">Secreted</keyword>
<evidence type="ECO:0000256" key="17">
    <source>
        <dbReference type="ARBA" id="ARBA00042572"/>
    </source>
</evidence>
<dbReference type="GO" id="GO:0035805">
    <property type="term" value="C:egg coat"/>
    <property type="evidence" value="ECO:0007669"/>
    <property type="project" value="UniProtKB-SubCell"/>
</dbReference>
<keyword evidence="12" id="KW-0278">Fertilization</keyword>
<evidence type="ECO:0000256" key="4">
    <source>
        <dbReference type="ARBA" id="ARBA00022530"/>
    </source>
</evidence>
<dbReference type="Pfam" id="PF23740">
    <property type="entry name" value="Ig_ZP2_3rd"/>
    <property type="match status" value="1"/>
</dbReference>
<keyword evidence="7 20" id="KW-1133">Transmembrane helix</keyword>
<evidence type="ECO:0000256" key="1">
    <source>
        <dbReference type="ARBA" id="ARBA00004251"/>
    </source>
</evidence>
<dbReference type="InterPro" id="IPR048290">
    <property type="entry name" value="ZP_chr"/>
</dbReference>
<evidence type="ECO:0000313" key="23">
    <source>
        <dbReference type="RefSeq" id="XP_027467946.1"/>
    </source>
</evidence>
<gene>
    <name evidence="23 24" type="primary">ZP2</name>
</gene>
<evidence type="ECO:0000256" key="13">
    <source>
        <dbReference type="ARBA" id="ARBA00024183"/>
    </source>
</evidence>
<evidence type="ECO:0000256" key="7">
    <source>
        <dbReference type="ARBA" id="ARBA00022989"/>
    </source>
</evidence>
<dbReference type="PANTHER" id="PTHR23343:SF4">
    <property type="entry name" value="ZONA PELLUCIDA SPERM-BINDING PROTEIN 2"/>
    <property type="match status" value="1"/>
</dbReference>
<dbReference type="Gene3D" id="2.60.40.3210">
    <property type="entry name" value="Zona pellucida, ZP-N domain"/>
    <property type="match status" value="1"/>
</dbReference>
<dbReference type="Proteomes" id="UP000515165">
    <property type="component" value="Chromosome 10"/>
</dbReference>
<dbReference type="KEGG" id="zca:113932764"/>
<dbReference type="OrthoDB" id="9903747at2759"/>
<evidence type="ECO:0000256" key="16">
    <source>
        <dbReference type="ARBA" id="ARBA00042272"/>
    </source>
</evidence>
<keyword evidence="11" id="KW-0325">Glycoprotein</keyword>
<dbReference type="GO" id="GO:0032190">
    <property type="term" value="F:acrosin binding"/>
    <property type="evidence" value="ECO:0007669"/>
    <property type="project" value="TreeGrafter"/>
</dbReference>